<sequence length="56" mass="6222">MPASAGLHSRGHCRGDIAGAQDKVREEGIPEQRCSVFLSVDRGYRLCYTREYHQGG</sequence>
<dbReference type="EMBL" id="CATNWA010016880">
    <property type="protein sequence ID" value="CAI9596049.1"/>
    <property type="molecule type" value="Genomic_DNA"/>
</dbReference>
<reference evidence="1" key="1">
    <citation type="submission" date="2023-05" db="EMBL/GenBank/DDBJ databases">
        <authorList>
            <person name="Stuckert A."/>
        </authorList>
    </citation>
    <scope>NUCLEOTIDE SEQUENCE</scope>
</reference>
<comment type="caution">
    <text evidence="1">The sequence shown here is derived from an EMBL/GenBank/DDBJ whole genome shotgun (WGS) entry which is preliminary data.</text>
</comment>
<keyword evidence="2" id="KW-1185">Reference proteome</keyword>
<dbReference type="Proteomes" id="UP001162483">
    <property type="component" value="Unassembled WGS sequence"/>
</dbReference>
<evidence type="ECO:0000313" key="2">
    <source>
        <dbReference type="Proteomes" id="UP001162483"/>
    </source>
</evidence>
<gene>
    <name evidence="1" type="ORF">SPARVUS_LOCUS12003490</name>
</gene>
<evidence type="ECO:0000313" key="1">
    <source>
        <dbReference type="EMBL" id="CAI9596049.1"/>
    </source>
</evidence>
<protein>
    <submittedName>
        <fullName evidence="1">Uncharacterized protein</fullName>
    </submittedName>
</protein>
<accession>A0ABN9FGB9</accession>
<organism evidence="1 2">
    <name type="scientific">Staurois parvus</name>
    <dbReference type="NCBI Taxonomy" id="386267"/>
    <lineage>
        <taxon>Eukaryota</taxon>
        <taxon>Metazoa</taxon>
        <taxon>Chordata</taxon>
        <taxon>Craniata</taxon>
        <taxon>Vertebrata</taxon>
        <taxon>Euteleostomi</taxon>
        <taxon>Amphibia</taxon>
        <taxon>Batrachia</taxon>
        <taxon>Anura</taxon>
        <taxon>Neobatrachia</taxon>
        <taxon>Ranoidea</taxon>
        <taxon>Ranidae</taxon>
        <taxon>Staurois</taxon>
    </lineage>
</organism>
<proteinExistence type="predicted"/>
<name>A0ABN9FGB9_9NEOB</name>
<feature type="non-terminal residue" evidence="1">
    <location>
        <position position="56"/>
    </location>
</feature>